<name>A0A1P8JYC7_9BURK</name>
<dbReference type="CDD" id="cd14744">
    <property type="entry name" value="PAAR_CT_2"/>
    <property type="match status" value="1"/>
</dbReference>
<dbReference type="OrthoDB" id="197187at2"/>
<gene>
    <name evidence="2" type="ORF">RD110_17410</name>
</gene>
<protein>
    <recommendedName>
        <fullName evidence="4">PAAR domain-containing protein</fullName>
    </recommendedName>
</protein>
<evidence type="ECO:0000313" key="3">
    <source>
        <dbReference type="Proteomes" id="UP000186609"/>
    </source>
</evidence>
<dbReference type="InterPro" id="IPR008727">
    <property type="entry name" value="PAAR_motif"/>
</dbReference>
<evidence type="ECO:0000256" key="1">
    <source>
        <dbReference type="SAM" id="MobiDB-lite"/>
    </source>
</evidence>
<dbReference type="RefSeq" id="WP_076200641.1">
    <property type="nucleotide sequence ID" value="NZ_CP019236.1"/>
</dbReference>
<sequence>MKHEGRGVARLGDSTSHGGRVISATGPAVLGIPAARQGDMTHCPQCKADFAITPDGAGARHLGLPCAYDGDLTACGARLVSSI</sequence>
<feature type="region of interest" description="Disordered" evidence="1">
    <location>
        <begin position="1"/>
        <end position="22"/>
    </location>
</feature>
<reference evidence="2 3" key="1">
    <citation type="submission" date="2017-01" db="EMBL/GenBank/DDBJ databases">
        <authorList>
            <person name="Mah S.A."/>
            <person name="Swanson W.J."/>
            <person name="Moy G.W."/>
            <person name="Vacquier V.D."/>
        </authorList>
    </citation>
    <scope>NUCLEOTIDE SEQUENCE [LARGE SCALE GENOMIC DNA]</scope>
    <source>
        <strain evidence="2 3">DCY110</strain>
    </source>
</reference>
<proteinExistence type="predicted"/>
<accession>A0A1P8JYC7</accession>
<dbReference type="Proteomes" id="UP000186609">
    <property type="component" value="Chromosome"/>
</dbReference>
<organism evidence="2 3">
    <name type="scientific">Rhodoferax koreensis</name>
    <dbReference type="NCBI Taxonomy" id="1842727"/>
    <lineage>
        <taxon>Bacteria</taxon>
        <taxon>Pseudomonadati</taxon>
        <taxon>Pseudomonadota</taxon>
        <taxon>Betaproteobacteria</taxon>
        <taxon>Burkholderiales</taxon>
        <taxon>Comamonadaceae</taxon>
        <taxon>Rhodoferax</taxon>
    </lineage>
</organism>
<dbReference type="EMBL" id="CP019236">
    <property type="protein sequence ID" value="APW38762.1"/>
    <property type="molecule type" value="Genomic_DNA"/>
</dbReference>
<dbReference type="STRING" id="1842727.RD110_17410"/>
<dbReference type="AlphaFoldDB" id="A0A1P8JYC7"/>
<keyword evidence="3" id="KW-1185">Reference proteome</keyword>
<evidence type="ECO:0000313" key="2">
    <source>
        <dbReference type="EMBL" id="APW38762.1"/>
    </source>
</evidence>
<dbReference type="KEGG" id="rhy:RD110_17410"/>
<dbReference type="Pfam" id="PF05488">
    <property type="entry name" value="PAAR_motif"/>
    <property type="match status" value="1"/>
</dbReference>
<evidence type="ECO:0008006" key="4">
    <source>
        <dbReference type="Google" id="ProtNLM"/>
    </source>
</evidence>